<accession>A0A1G7SKL8</accession>
<evidence type="ECO:0000313" key="3">
    <source>
        <dbReference type="Proteomes" id="UP000199076"/>
    </source>
</evidence>
<gene>
    <name evidence="2" type="ORF">SAMN05216218_11913</name>
</gene>
<keyword evidence="3" id="KW-1185">Reference proteome</keyword>
<dbReference type="Proteomes" id="UP000199076">
    <property type="component" value="Unassembled WGS sequence"/>
</dbReference>
<feature type="region of interest" description="Disordered" evidence="1">
    <location>
        <begin position="1"/>
        <end position="29"/>
    </location>
</feature>
<reference evidence="3" key="1">
    <citation type="submission" date="2016-10" db="EMBL/GenBank/DDBJ databases">
        <authorList>
            <person name="Varghese N."/>
            <person name="Submissions S."/>
        </authorList>
    </citation>
    <scope>NUCLEOTIDE SEQUENCE [LARGE SCALE GENOMIC DNA]</scope>
    <source>
        <strain evidence="3">IBRC-M 10760</strain>
    </source>
</reference>
<dbReference type="AlphaFoldDB" id="A0A1G7SKL8"/>
<sequence length="387" mass="43100">MVDHQSSLGAYGINTPGEPTATLRPDPSSFSLPGTADQYCKHTLDRDLLPDIEGFDWEVAPEQEGPAEILDLWRLNPKSFWDTDIDHERIPGNSGIFIDGARDYLKKYTLTEIEIPRYYSRFEEEFEHQYRWSADGKCWLSPQFLRRCVRLSNGSGRIDAEATTAFLCSPGTIIVTGPRGAFRCELPDAAHTVSHDGSIPKPPTEEVKHTIDGLDVPEEHPRLRTGFERWTALVNEYDPSEAYTEFNVGHEIRLASGAVTTLNANHLRLLEDCNNDIDAVRGTHKFIHEGDSYRVSVGPEDLPGAIGVEATVEPDTDQDHYKTQDPVTGIIAGYRLRWTEQDHIAPTSSGTRWIHCDVETALVCEPPAPAVQVARLPIASLDPTESG</sequence>
<evidence type="ECO:0000256" key="1">
    <source>
        <dbReference type="SAM" id="MobiDB-lite"/>
    </source>
</evidence>
<organism evidence="2 3">
    <name type="scientific">Halorientalis regularis</name>
    <dbReference type="NCBI Taxonomy" id="660518"/>
    <lineage>
        <taxon>Archaea</taxon>
        <taxon>Methanobacteriati</taxon>
        <taxon>Methanobacteriota</taxon>
        <taxon>Stenosarchaea group</taxon>
        <taxon>Halobacteria</taxon>
        <taxon>Halobacteriales</taxon>
        <taxon>Haloarculaceae</taxon>
        <taxon>Halorientalis</taxon>
    </lineage>
</organism>
<proteinExistence type="predicted"/>
<name>A0A1G7SKL8_9EURY</name>
<dbReference type="EMBL" id="FNBK01000019">
    <property type="protein sequence ID" value="SDG23605.1"/>
    <property type="molecule type" value="Genomic_DNA"/>
</dbReference>
<evidence type="ECO:0000313" key="2">
    <source>
        <dbReference type="EMBL" id="SDG23605.1"/>
    </source>
</evidence>
<protein>
    <submittedName>
        <fullName evidence="2">Uncharacterized protein</fullName>
    </submittedName>
</protein>